<dbReference type="EMBL" id="DXEV01000163">
    <property type="protein sequence ID" value="HIX57430.1"/>
    <property type="molecule type" value="Genomic_DNA"/>
</dbReference>
<feature type="compositionally biased region" description="Polar residues" evidence="1">
    <location>
        <begin position="44"/>
        <end position="82"/>
    </location>
</feature>
<reference evidence="3" key="2">
    <citation type="submission" date="2021-04" db="EMBL/GenBank/DDBJ databases">
        <authorList>
            <person name="Gilroy R."/>
        </authorList>
    </citation>
    <scope>NUCLEOTIDE SEQUENCE</scope>
    <source>
        <strain evidence="3">USASDec5-558</strain>
    </source>
</reference>
<keyword evidence="2" id="KW-0732">Signal</keyword>
<evidence type="ECO:0000256" key="1">
    <source>
        <dbReference type="SAM" id="MobiDB-lite"/>
    </source>
</evidence>
<sequence length="100" mass="10527">MYKVAAGFALALAFLCVASINIADSHLLHQQQSNSDAVAETNDDNLSAHLTVSSSNTSNGVRATNTDTSSSQKHTADTSTDQILDEHSCISDEATEQSEA</sequence>
<gene>
    <name evidence="3" type="ORF">H9850_08175</name>
</gene>
<feature type="region of interest" description="Disordered" evidence="1">
    <location>
        <begin position="30"/>
        <end position="100"/>
    </location>
</feature>
<name>A0A9D2B196_9GAMM</name>
<comment type="caution">
    <text evidence="3">The sequence shown here is derived from an EMBL/GenBank/DDBJ whole genome shotgun (WGS) entry which is preliminary data.</text>
</comment>
<organism evidence="3 4">
    <name type="scientific">Candidatus Anaerobiospirillum pullistercoris</name>
    <dbReference type="NCBI Taxonomy" id="2838452"/>
    <lineage>
        <taxon>Bacteria</taxon>
        <taxon>Pseudomonadati</taxon>
        <taxon>Pseudomonadota</taxon>
        <taxon>Gammaproteobacteria</taxon>
        <taxon>Aeromonadales</taxon>
        <taxon>Succinivibrionaceae</taxon>
        <taxon>Anaerobiospirillum</taxon>
    </lineage>
</organism>
<protein>
    <submittedName>
        <fullName evidence="3">Uncharacterized protein</fullName>
    </submittedName>
</protein>
<proteinExistence type="predicted"/>
<dbReference type="Proteomes" id="UP000886829">
    <property type="component" value="Unassembled WGS sequence"/>
</dbReference>
<accession>A0A9D2B196</accession>
<feature type="chain" id="PRO_5039550605" evidence="2">
    <location>
        <begin position="24"/>
        <end position="100"/>
    </location>
</feature>
<evidence type="ECO:0000256" key="2">
    <source>
        <dbReference type="SAM" id="SignalP"/>
    </source>
</evidence>
<evidence type="ECO:0000313" key="3">
    <source>
        <dbReference type="EMBL" id="HIX57430.1"/>
    </source>
</evidence>
<dbReference type="AlphaFoldDB" id="A0A9D2B196"/>
<evidence type="ECO:0000313" key="4">
    <source>
        <dbReference type="Proteomes" id="UP000886829"/>
    </source>
</evidence>
<reference evidence="3" key="1">
    <citation type="journal article" date="2021" name="PeerJ">
        <title>Extensive microbial diversity within the chicken gut microbiome revealed by metagenomics and culture.</title>
        <authorList>
            <person name="Gilroy R."/>
            <person name="Ravi A."/>
            <person name="Getino M."/>
            <person name="Pursley I."/>
            <person name="Horton D.L."/>
            <person name="Alikhan N.F."/>
            <person name="Baker D."/>
            <person name="Gharbi K."/>
            <person name="Hall N."/>
            <person name="Watson M."/>
            <person name="Adriaenssens E.M."/>
            <person name="Foster-Nyarko E."/>
            <person name="Jarju S."/>
            <person name="Secka A."/>
            <person name="Antonio M."/>
            <person name="Oren A."/>
            <person name="Chaudhuri R.R."/>
            <person name="La Ragione R."/>
            <person name="Hildebrand F."/>
            <person name="Pallen M.J."/>
        </authorList>
    </citation>
    <scope>NUCLEOTIDE SEQUENCE</scope>
    <source>
        <strain evidence="3">USASDec5-558</strain>
    </source>
</reference>
<feature type="signal peptide" evidence="2">
    <location>
        <begin position="1"/>
        <end position="23"/>
    </location>
</feature>